<dbReference type="AlphaFoldDB" id="A0A3S4VLT5"/>
<proteinExistence type="predicted"/>
<dbReference type="STRING" id="1791.GCA_001049355_05258"/>
<dbReference type="KEGG" id="mauu:NCTC10437_02361"/>
<gene>
    <name evidence="2" type="ORF">NCTC10437_02361</name>
</gene>
<feature type="region of interest" description="Disordered" evidence="1">
    <location>
        <begin position="1"/>
        <end position="22"/>
    </location>
</feature>
<dbReference type="RefSeq" id="WP_170216917.1">
    <property type="nucleotide sequence ID" value="NZ_CVQQ01000026.1"/>
</dbReference>
<sequence>MKTCPGSGRELASDPPADEAATCPVCGRETKVDPKETDEGLTFTVEEHAQVVAGS</sequence>
<keyword evidence="3" id="KW-1185">Reference proteome</keyword>
<evidence type="ECO:0000313" key="3">
    <source>
        <dbReference type="Proteomes" id="UP000279306"/>
    </source>
</evidence>
<evidence type="ECO:0000313" key="2">
    <source>
        <dbReference type="EMBL" id="VEG54221.1"/>
    </source>
</evidence>
<accession>A0A3S4VLT5</accession>
<reference evidence="2 3" key="1">
    <citation type="submission" date="2018-12" db="EMBL/GenBank/DDBJ databases">
        <authorList>
            <consortium name="Pathogen Informatics"/>
        </authorList>
    </citation>
    <scope>NUCLEOTIDE SEQUENCE [LARGE SCALE GENOMIC DNA]</scope>
    <source>
        <strain evidence="2 3">NCTC10437</strain>
    </source>
</reference>
<evidence type="ECO:0000256" key="1">
    <source>
        <dbReference type="SAM" id="MobiDB-lite"/>
    </source>
</evidence>
<name>A0A3S4VLT5_MYCAU</name>
<dbReference type="EMBL" id="LR134356">
    <property type="protein sequence ID" value="VEG54221.1"/>
    <property type="molecule type" value="Genomic_DNA"/>
</dbReference>
<protein>
    <submittedName>
        <fullName evidence="2">Uncharacterized protein</fullName>
    </submittedName>
</protein>
<dbReference type="Proteomes" id="UP000279306">
    <property type="component" value="Chromosome"/>
</dbReference>
<organism evidence="2 3">
    <name type="scientific">Mycolicibacterium aurum</name>
    <name type="common">Mycobacterium aurum</name>
    <dbReference type="NCBI Taxonomy" id="1791"/>
    <lineage>
        <taxon>Bacteria</taxon>
        <taxon>Bacillati</taxon>
        <taxon>Actinomycetota</taxon>
        <taxon>Actinomycetes</taxon>
        <taxon>Mycobacteriales</taxon>
        <taxon>Mycobacteriaceae</taxon>
        <taxon>Mycolicibacterium</taxon>
    </lineage>
</organism>